<dbReference type="InterPro" id="IPR040198">
    <property type="entry name" value="Fido_containing"/>
</dbReference>
<evidence type="ECO:0000313" key="4">
    <source>
        <dbReference type="EMBL" id="KKU02839.1"/>
    </source>
</evidence>
<accession>A0A0G1M3Q5</accession>
<dbReference type="SUPFAM" id="SSF140931">
    <property type="entry name" value="Fic-like"/>
    <property type="match status" value="1"/>
</dbReference>
<reference evidence="4 5" key="1">
    <citation type="journal article" date="2015" name="Nature">
        <title>rRNA introns, odd ribosomes, and small enigmatic genomes across a large radiation of phyla.</title>
        <authorList>
            <person name="Brown C.T."/>
            <person name="Hug L.A."/>
            <person name="Thomas B.C."/>
            <person name="Sharon I."/>
            <person name="Castelle C.J."/>
            <person name="Singh A."/>
            <person name="Wilkins M.J."/>
            <person name="Williams K.H."/>
            <person name="Banfield J.F."/>
        </authorList>
    </citation>
    <scope>NUCLEOTIDE SEQUENCE [LARGE SCALE GENOMIC DNA]</scope>
</reference>
<feature type="domain" description="Fido" evidence="3">
    <location>
        <begin position="109"/>
        <end position="265"/>
    </location>
</feature>
<dbReference type="InterPro" id="IPR036390">
    <property type="entry name" value="WH_DNA-bd_sf"/>
</dbReference>
<evidence type="ECO:0000256" key="2">
    <source>
        <dbReference type="PIRSR" id="PIRSR640198-3"/>
    </source>
</evidence>
<dbReference type="Gene3D" id="1.10.3290.10">
    <property type="entry name" value="Fido-like domain"/>
    <property type="match status" value="1"/>
</dbReference>
<dbReference type="InterPro" id="IPR036388">
    <property type="entry name" value="WH-like_DNA-bd_sf"/>
</dbReference>
<dbReference type="InterPro" id="IPR003812">
    <property type="entry name" value="Fido"/>
</dbReference>
<dbReference type="PANTHER" id="PTHR13504:SF38">
    <property type="entry name" value="FIDO DOMAIN-CONTAINING PROTEIN"/>
    <property type="match status" value="1"/>
</dbReference>
<feature type="site" description="Important for autoinhibition of adenylyltransferase activity" evidence="2">
    <location>
        <position position="55"/>
    </location>
</feature>
<proteinExistence type="predicted"/>
<dbReference type="SUPFAM" id="SSF46785">
    <property type="entry name" value="Winged helix' DNA-binding domain"/>
    <property type="match status" value="1"/>
</dbReference>
<dbReference type="PANTHER" id="PTHR13504">
    <property type="entry name" value="FIDO DOMAIN-CONTAINING PROTEIN DDB_G0283145"/>
    <property type="match status" value="1"/>
</dbReference>
<protein>
    <recommendedName>
        <fullName evidence="3">Fido domain-containing protein</fullName>
    </recommendedName>
</protein>
<comment type="caution">
    <text evidence="4">The sequence shown here is derived from an EMBL/GenBank/DDBJ whole genome shotgun (WGS) entry which is preliminary data.</text>
</comment>
<dbReference type="InterPro" id="IPR036597">
    <property type="entry name" value="Fido-like_dom_sf"/>
</dbReference>
<evidence type="ECO:0000256" key="1">
    <source>
        <dbReference type="PIRSR" id="PIRSR640198-1"/>
    </source>
</evidence>
<dbReference type="PROSITE" id="PS51459">
    <property type="entry name" value="FIDO"/>
    <property type="match status" value="1"/>
</dbReference>
<gene>
    <name evidence="4" type="ORF">UX05_C0006G0012</name>
</gene>
<dbReference type="EMBL" id="LCKS01000006">
    <property type="protein sequence ID" value="KKU02839.1"/>
    <property type="molecule type" value="Genomic_DNA"/>
</dbReference>
<name>A0A0G1M3Q5_9BACT</name>
<feature type="active site" evidence="1">
    <location>
        <position position="195"/>
    </location>
</feature>
<evidence type="ECO:0000259" key="3">
    <source>
        <dbReference type="PROSITE" id="PS51459"/>
    </source>
</evidence>
<dbReference type="Gene3D" id="1.10.10.10">
    <property type="entry name" value="Winged helix-like DNA-binding domain superfamily/Winged helix DNA-binding domain"/>
    <property type="match status" value="1"/>
</dbReference>
<dbReference type="Pfam" id="PF02661">
    <property type="entry name" value="Fic"/>
    <property type="match status" value="1"/>
</dbReference>
<evidence type="ECO:0000313" key="5">
    <source>
        <dbReference type="Proteomes" id="UP000034264"/>
    </source>
</evidence>
<dbReference type="AlphaFoldDB" id="A0A0G1M3Q5"/>
<organism evidence="4 5">
    <name type="scientific">Candidatus Amesbacteria bacterium GW2011_GWC2_45_19</name>
    <dbReference type="NCBI Taxonomy" id="1618366"/>
    <lineage>
        <taxon>Bacteria</taxon>
        <taxon>Candidatus Amesiibacteriota</taxon>
    </lineage>
</organism>
<dbReference type="Proteomes" id="UP000034264">
    <property type="component" value="Unassembled WGS sequence"/>
</dbReference>
<sequence>MYIPKYTISTSVLQNVGLVEAAREVIMNAPLVPAWEAKFRGEARLKAAHYGTALEGNDLTFNEARAVMEGRESEVVARERDVQEVINYRNVLDFIEGLSGKSGESGFNYTKDLLLQLHGLVVEKIVSKEQTGQYRTSQVVLKNSVTGEIGFRPPQAVDVPFLVDELLRWLNGEFGRKEHPVLRAGVTHYVLAAVHPFIEGNGRTARAMATLVLFNEGYDIKRFFALEEYFDKHAEEYFGSLMQVSNQSPTLEDRNLTPWLEVFTQALAMELTRIKEQVRELSVDIKIKERRGEQVSLSERQIKLMEYLHSNGEMSMREAKGVLAMVSEDTILRDLKDLMDKEVIIKRGSTKSARYVLKK</sequence>